<accession>G4CH63</accession>
<dbReference type="STRING" id="1032488.HMPREF9371_0952"/>
<dbReference type="AlphaFoldDB" id="G4CH63"/>
<dbReference type="PROSITE" id="PS51257">
    <property type="entry name" value="PROKAR_LIPOPROTEIN"/>
    <property type="match status" value="1"/>
</dbReference>
<feature type="signal peptide" evidence="1">
    <location>
        <begin position="1"/>
        <end position="22"/>
    </location>
</feature>
<dbReference type="EMBL" id="AGAY01000033">
    <property type="protein sequence ID" value="EGY52831.1"/>
    <property type="molecule type" value="Genomic_DNA"/>
</dbReference>
<evidence type="ECO:0000313" key="3">
    <source>
        <dbReference type="Proteomes" id="UP000003019"/>
    </source>
</evidence>
<name>G4CH63_9NEIS</name>
<reference evidence="2 3" key="1">
    <citation type="submission" date="2011-05" db="EMBL/GenBank/DDBJ databases">
        <authorList>
            <person name="Muzny D."/>
            <person name="Qin X."/>
            <person name="Deng J."/>
            <person name="Jiang H."/>
            <person name="Liu Y."/>
            <person name="Qu J."/>
            <person name="Song X.-Z."/>
            <person name="Zhang L."/>
            <person name="Thornton R."/>
            <person name="Coyle M."/>
            <person name="Francisco L."/>
            <person name="Jackson L."/>
            <person name="Javaid M."/>
            <person name="Korchina V."/>
            <person name="Kovar C."/>
            <person name="Mata R."/>
            <person name="Mathew T."/>
            <person name="Ngo R."/>
            <person name="Nguyen L."/>
            <person name="Nguyen N."/>
            <person name="Okwuonu G."/>
            <person name="Ongeri F."/>
            <person name="Pham C."/>
            <person name="Simmons D."/>
            <person name="Wilczek-Boney K."/>
            <person name="Hale W."/>
            <person name="Jakkamsetti A."/>
            <person name="Pham P."/>
            <person name="Ruth R."/>
            <person name="San Lucas F."/>
            <person name="Warren J."/>
            <person name="Zhang J."/>
            <person name="Zhao Z."/>
            <person name="Zhou C."/>
            <person name="Zhu D."/>
            <person name="Lee S."/>
            <person name="Bess C."/>
            <person name="Blankenburg K."/>
            <person name="Forbes L."/>
            <person name="Fu Q."/>
            <person name="Gubbala S."/>
            <person name="Hirani K."/>
            <person name="Jayaseelan J.C."/>
            <person name="Lara F."/>
            <person name="Munidasa M."/>
            <person name="Palculict T."/>
            <person name="Patil S."/>
            <person name="Pu L.-L."/>
            <person name="Saada N."/>
            <person name="Tang L."/>
            <person name="Weissenberger G."/>
            <person name="Zhu Y."/>
            <person name="Hemphill L."/>
            <person name="Shang Y."/>
            <person name="Youmans B."/>
            <person name="Ayvaz T."/>
            <person name="Ross M."/>
            <person name="Santibanez J."/>
            <person name="Aqrawi P."/>
            <person name="Gross S."/>
            <person name="Joshi V."/>
            <person name="Fowler G."/>
            <person name="Nazareth L."/>
            <person name="Reid J."/>
            <person name="Worley K."/>
            <person name="Petrosino J."/>
            <person name="Highlander S."/>
            <person name="Gibbs R."/>
        </authorList>
    </citation>
    <scope>NUCLEOTIDE SEQUENCE [LARGE SCALE GENOMIC DNA]</scope>
    <source>
        <strain evidence="2 3">871</strain>
    </source>
</reference>
<dbReference type="HOGENOM" id="CLU_1784825_0_0_4"/>
<gene>
    <name evidence="2" type="ORF">HMPREF9371_0952</name>
</gene>
<keyword evidence="3" id="KW-1185">Reference proteome</keyword>
<keyword evidence="1" id="KW-0732">Signal</keyword>
<organism evidence="2 3">
    <name type="scientific">Neisseria shayeganii 871</name>
    <dbReference type="NCBI Taxonomy" id="1032488"/>
    <lineage>
        <taxon>Bacteria</taxon>
        <taxon>Pseudomonadati</taxon>
        <taxon>Pseudomonadota</taxon>
        <taxon>Betaproteobacteria</taxon>
        <taxon>Neisseriales</taxon>
        <taxon>Neisseriaceae</taxon>
        <taxon>Neisseria</taxon>
    </lineage>
</organism>
<feature type="chain" id="PRO_5003461897" description="Lipoprotein" evidence="1">
    <location>
        <begin position="23"/>
        <end position="145"/>
    </location>
</feature>
<evidence type="ECO:0000256" key="1">
    <source>
        <dbReference type="SAM" id="SignalP"/>
    </source>
</evidence>
<sequence length="145" mass="16784">MKMKKWLYSLLLVLTLSSCATLDDVMNLGQYRFPYLRQLVGHHISEVTDRLNGITVQDAPALMIGANKQYYLFRTREYSHTVNTYNGYGTLINQQHKYNSGHIMLVTDSKGYITRYIESGYIPVEGSDFDRTMRSALRDILVFDK</sequence>
<comment type="caution">
    <text evidence="2">The sequence shown here is derived from an EMBL/GenBank/DDBJ whole genome shotgun (WGS) entry which is preliminary data.</text>
</comment>
<proteinExistence type="predicted"/>
<dbReference type="Proteomes" id="UP000003019">
    <property type="component" value="Unassembled WGS sequence"/>
</dbReference>
<protein>
    <recommendedName>
        <fullName evidence="4">Lipoprotein</fullName>
    </recommendedName>
</protein>
<dbReference type="PATRIC" id="fig|1032488.3.peg.888"/>
<evidence type="ECO:0000313" key="2">
    <source>
        <dbReference type="EMBL" id="EGY52831.1"/>
    </source>
</evidence>
<evidence type="ECO:0008006" key="4">
    <source>
        <dbReference type="Google" id="ProtNLM"/>
    </source>
</evidence>